<sequence>MRAGQFSDSSSEDDEATSRRGDIKRTAFGANSSTDTGRKPTYGIRKSSRTAPTKPQSPKRPRDSEDEIEEPVKRTKAVGRKDDDFGSQFKTDALQRRAVGSKASYGTQKKGGYCKSAKAVSKSLSVPKNISSPEKPKREFKPVDLSDDFSSPEKAKGKLVLPDAEDFLLTPSPKKTYKARSEAHGDLETPSPVKLFKLPRDIDEALLDSSPEKPKAKTAQSKNSSDSLMQRARLLRQQKKAEKEAKLRRQKEMEDATPKAVFKMPPGLGSQDDLAYDSDLDILNDSPTVELTPVYDILPAIDDHDEPVCPMCGEAVQQELLDKFSKKKTMGITQQHRFCNYHKAKTARQTWVDRGYPDINWSKLDERIARHHRFLEDILKGGDSHFGTLFGTNVKTGKNKTLLKSDQNLTPGYYGSRGARVMTENLIDRFSSLLRKVAVQDRLVSARGHTAFVQFVLVPELAVRLIMEDMDVPAEKARIIMEESQKVGDLLNEEEDDVIVEDEEDRSSSGSMSSLSSLEDDDLSVGLS</sequence>
<feature type="compositionally biased region" description="Basic and acidic residues" evidence="8">
    <location>
        <begin position="134"/>
        <end position="144"/>
    </location>
</feature>
<keyword evidence="7" id="KW-0539">Nucleus</keyword>
<comment type="subcellular location">
    <subcellularLocation>
        <location evidence="3">Cytoplasm</location>
    </subcellularLocation>
    <subcellularLocation>
        <location evidence="2">Nucleus</location>
    </subcellularLocation>
</comment>
<dbReference type="PANTHER" id="PTHR41391:SF1">
    <property type="entry name" value="RESTRICTION OF TELOMERE CAPPING PROTEIN 4"/>
    <property type="match status" value="1"/>
</dbReference>
<evidence type="ECO:0000256" key="2">
    <source>
        <dbReference type="ARBA" id="ARBA00004123"/>
    </source>
</evidence>
<evidence type="ECO:0000256" key="4">
    <source>
        <dbReference type="ARBA" id="ARBA00009461"/>
    </source>
</evidence>
<feature type="compositionally biased region" description="Acidic residues" evidence="8">
    <location>
        <begin position="518"/>
        <end position="528"/>
    </location>
</feature>
<comment type="similarity">
    <text evidence="4">Belongs to the RTC4 family.</text>
</comment>
<feature type="compositionally biased region" description="Low complexity" evidence="8">
    <location>
        <begin position="508"/>
        <end position="517"/>
    </location>
</feature>
<dbReference type="GO" id="GO:0005634">
    <property type="term" value="C:nucleus"/>
    <property type="evidence" value="ECO:0007669"/>
    <property type="project" value="UniProtKB-SubCell"/>
</dbReference>
<evidence type="ECO:0000256" key="3">
    <source>
        <dbReference type="ARBA" id="ARBA00004496"/>
    </source>
</evidence>
<dbReference type="Pfam" id="PF14474">
    <property type="entry name" value="RTC4"/>
    <property type="match status" value="1"/>
</dbReference>
<evidence type="ECO:0000256" key="6">
    <source>
        <dbReference type="ARBA" id="ARBA00022490"/>
    </source>
</evidence>
<evidence type="ECO:0000256" key="5">
    <source>
        <dbReference type="ARBA" id="ARBA00015162"/>
    </source>
</evidence>
<evidence type="ECO:0000313" key="10">
    <source>
        <dbReference type="EMBL" id="OIW34721.1"/>
    </source>
</evidence>
<dbReference type="InParanoid" id="A0A1J7JMT6"/>
<gene>
    <name evidence="10" type="ORF">CONLIGDRAFT_17505</name>
</gene>
<feature type="region of interest" description="Disordered" evidence="8">
    <location>
        <begin position="170"/>
        <end position="268"/>
    </location>
</feature>
<feature type="compositionally biased region" description="Acidic residues" evidence="8">
    <location>
        <begin position="491"/>
        <end position="505"/>
    </location>
</feature>
<evidence type="ECO:0000256" key="7">
    <source>
        <dbReference type="ARBA" id="ARBA00023242"/>
    </source>
</evidence>
<feature type="compositionally biased region" description="Basic and acidic residues" evidence="8">
    <location>
        <begin position="239"/>
        <end position="257"/>
    </location>
</feature>
<evidence type="ECO:0000256" key="8">
    <source>
        <dbReference type="SAM" id="MobiDB-lite"/>
    </source>
</evidence>
<name>A0A1J7JMT6_9PEZI</name>
<dbReference type="GO" id="GO:0005737">
    <property type="term" value="C:cytoplasm"/>
    <property type="evidence" value="ECO:0007669"/>
    <property type="project" value="UniProtKB-SubCell"/>
</dbReference>
<accession>A0A1J7JMT6</accession>
<dbReference type="EMBL" id="KV875093">
    <property type="protein sequence ID" value="OIW34721.1"/>
    <property type="molecule type" value="Genomic_DNA"/>
</dbReference>
<dbReference type="PANTHER" id="PTHR41391">
    <property type="entry name" value="RESTRICTION OF TELOMERE CAPPING PROTEIN 4"/>
    <property type="match status" value="1"/>
</dbReference>
<dbReference type="InterPro" id="IPR028094">
    <property type="entry name" value="RTC4_C"/>
</dbReference>
<feature type="domain" description="Restriction of telomere capping protein 4 C-terminal" evidence="9">
    <location>
        <begin position="378"/>
        <end position="494"/>
    </location>
</feature>
<feature type="compositionally biased region" description="Basic and acidic residues" evidence="8">
    <location>
        <begin position="16"/>
        <end position="25"/>
    </location>
</feature>
<evidence type="ECO:0000313" key="11">
    <source>
        <dbReference type="Proteomes" id="UP000182658"/>
    </source>
</evidence>
<feature type="compositionally biased region" description="Polar residues" evidence="8">
    <location>
        <begin position="218"/>
        <end position="228"/>
    </location>
</feature>
<feature type="region of interest" description="Disordered" evidence="8">
    <location>
        <begin position="1"/>
        <end position="157"/>
    </location>
</feature>
<dbReference type="Proteomes" id="UP000182658">
    <property type="component" value="Unassembled WGS sequence"/>
</dbReference>
<dbReference type="SMART" id="SM01312">
    <property type="entry name" value="RTC4"/>
    <property type="match status" value="1"/>
</dbReference>
<feature type="region of interest" description="Disordered" evidence="8">
    <location>
        <begin position="488"/>
        <end position="528"/>
    </location>
</feature>
<dbReference type="OrthoDB" id="128308at2759"/>
<reference evidence="10 11" key="1">
    <citation type="submission" date="2016-10" db="EMBL/GenBank/DDBJ databases">
        <title>Draft genome sequence of Coniochaeta ligniaria NRRL30616, a lignocellulolytic fungus for bioabatement of inhibitors in plant biomass hydrolysates.</title>
        <authorList>
            <consortium name="DOE Joint Genome Institute"/>
            <person name="Jimenez D.J."/>
            <person name="Hector R.E."/>
            <person name="Riley R."/>
            <person name="Sun H."/>
            <person name="Grigoriev I.V."/>
            <person name="Van Elsas J.D."/>
            <person name="Nichols N.N."/>
        </authorList>
    </citation>
    <scope>NUCLEOTIDE SEQUENCE [LARGE SCALE GENOMIC DNA]</scope>
    <source>
        <strain evidence="10 11">NRRL 30616</strain>
    </source>
</reference>
<proteinExistence type="inferred from homology"/>
<dbReference type="AlphaFoldDB" id="A0A1J7JMT6"/>
<comment type="function">
    <text evidence="1">May be involved in a process influencing telomere capping.</text>
</comment>
<keyword evidence="11" id="KW-1185">Reference proteome</keyword>
<feature type="compositionally biased region" description="Low complexity" evidence="8">
    <location>
        <begin position="115"/>
        <end position="128"/>
    </location>
</feature>
<evidence type="ECO:0000256" key="1">
    <source>
        <dbReference type="ARBA" id="ARBA00002738"/>
    </source>
</evidence>
<protein>
    <recommendedName>
        <fullName evidence="5">Restriction of telomere capping protein 4</fullName>
    </recommendedName>
</protein>
<keyword evidence="6" id="KW-0963">Cytoplasm</keyword>
<evidence type="ECO:0000259" key="9">
    <source>
        <dbReference type="SMART" id="SM01312"/>
    </source>
</evidence>
<organism evidence="10 11">
    <name type="scientific">Coniochaeta ligniaria NRRL 30616</name>
    <dbReference type="NCBI Taxonomy" id="1408157"/>
    <lineage>
        <taxon>Eukaryota</taxon>
        <taxon>Fungi</taxon>
        <taxon>Dikarya</taxon>
        <taxon>Ascomycota</taxon>
        <taxon>Pezizomycotina</taxon>
        <taxon>Sordariomycetes</taxon>
        <taxon>Sordariomycetidae</taxon>
        <taxon>Coniochaetales</taxon>
        <taxon>Coniochaetaceae</taxon>
        <taxon>Coniochaeta</taxon>
    </lineage>
</organism>
<dbReference type="InterPro" id="IPR039024">
    <property type="entry name" value="RTC4"/>
</dbReference>